<dbReference type="SUPFAM" id="SSF50974">
    <property type="entry name" value="Nitrous oxide reductase, N-terminal domain"/>
    <property type="match status" value="1"/>
</dbReference>
<dbReference type="Gene3D" id="2.60.40.10">
    <property type="entry name" value="Immunoglobulins"/>
    <property type="match status" value="3"/>
</dbReference>
<dbReference type="GO" id="GO:0006006">
    <property type="term" value="P:glucose metabolic process"/>
    <property type="evidence" value="ECO:0007669"/>
    <property type="project" value="UniProtKB-KW"/>
</dbReference>
<dbReference type="EMBL" id="JAXHOZ010000060">
    <property type="protein sequence ID" value="MDY4379189.1"/>
    <property type="molecule type" value="Genomic_DNA"/>
</dbReference>
<dbReference type="InterPro" id="IPR013783">
    <property type="entry name" value="Ig-like_fold"/>
</dbReference>
<evidence type="ECO:0000313" key="5">
    <source>
        <dbReference type="Proteomes" id="UP001269968"/>
    </source>
</evidence>
<dbReference type="InterPro" id="IPR006644">
    <property type="entry name" value="Cadg"/>
</dbReference>
<reference evidence="4" key="1">
    <citation type="submission" date="2023-11" db="EMBL/GenBank/DDBJ databases">
        <title>Comparative genomics revealed phylogeny of phytopathogenic Pectobacterium aroidearum based on whole-genome sequencing and function of putative horizontal acquire islands in P. aroidearum PccS1.</title>
        <authorList>
            <person name="Fan J."/>
            <person name="Yang L."/>
        </authorList>
    </citation>
    <scope>NUCLEOTIDE SEQUENCE</scope>
    <source>
        <strain evidence="4">NJAU140</strain>
    </source>
</reference>
<comment type="caution">
    <text evidence="4">The sequence shown here is derived from an EMBL/GenBank/DDBJ whole genome shotgun (WGS) entry which is preliminary data.</text>
</comment>
<dbReference type="InterPro" id="IPR011044">
    <property type="entry name" value="Quino_amine_DH_bsu"/>
</dbReference>
<gene>
    <name evidence="4" type="ORF">SOV92_15400</name>
</gene>
<dbReference type="InterPro" id="IPR000595">
    <property type="entry name" value="cNMP-bd_dom"/>
</dbReference>
<dbReference type="SUPFAM" id="SSF49313">
    <property type="entry name" value="Cadherin-like"/>
    <property type="match status" value="2"/>
</dbReference>
<feature type="domain" description="Cyclic nucleotide-binding" evidence="3">
    <location>
        <begin position="1831"/>
        <end position="1917"/>
    </location>
</feature>
<dbReference type="Gene3D" id="2.130.10.10">
    <property type="entry name" value="YVTN repeat-like/Quinoprotein amine dehydrogenase"/>
    <property type="match status" value="6"/>
</dbReference>
<dbReference type="InterPro" id="IPR011045">
    <property type="entry name" value="N2O_reductase_N"/>
</dbReference>
<dbReference type="GO" id="GO:0005509">
    <property type="term" value="F:calcium ion binding"/>
    <property type="evidence" value="ECO:0007669"/>
    <property type="project" value="InterPro"/>
</dbReference>
<comment type="similarity">
    <text evidence="1">Belongs to the cycloisomerase 2 family.</text>
</comment>
<dbReference type="PANTHER" id="PTHR30344">
    <property type="entry name" value="6-PHOSPHOGLUCONOLACTONASE-RELATED"/>
    <property type="match status" value="1"/>
</dbReference>
<dbReference type="InterPro" id="IPR050282">
    <property type="entry name" value="Cycloisomerase_2"/>
</dbReference>
<dbReference type="Pfam" id="PF10282">
    <property type="entry name" value="Lactonase"/>
    <property type="match status" value="2"/>
</dbReference>
<dbReference type="Pfam" id="PF05345">
    <property type="entry name" value="He_PIG"/>
    <property type="match status" value="2"/>
</dbReference>
<organism evidence="4 5">
    <name type="scientific">Pectobacterium brasiliense</name>
    <dbReference type="NCBI Taxonomy" id="180957"/>
    <lineage>
        <taxon>Bacteria</taxon>
        <taxon>Pseudomonadati</taxon>
        <taxon>Pseudomonadota</taxon>
        <taxon>Gammaproteobacteria</taxon>
        <taxon>Enterobacterales</taxon>
        <taxon>Pectobacteriaceae</taxon>
        <taxon>Pectobacterium</taxon>
    </lineage>
</organism>
<dbReference type="InterPro" id="IPR015919">
    <property type="entry name" value="Cadherin-like_sf"/>
</dbReference>
<dbReference type="PANTHER" id="PTHR30344:SF1">
    <property type="entry name" value="6-PHOSPHOGLUCONOLACTONASE"/>
    <property type="match status" value="1"/>
</dbReference>
<sequence>MTRFAPFITGHDTMTFSRSKSGSGLTRTPRQAWVLEPRMMFDAAAVVTAVDVAATVAATDTAPGVDATPVKATVTITDSSDSFQPVDLFSDVRVSADKDGQTLKDLVITVNRTGANQALVIDGTEITLESGNGAKTTVGAGQYSYTVAVSGATTTVTVSIASSEAFEPNDVAKLIDGIAYKPLDNTVAGGDVVVTLKSLSDEGDTADLDIHSTVTIDSKINVAPVVSASNAPELAELIIVPGMASPQDVRYSSTGDYAYAIGSDGTLGVFTVGEYGKLTLNQTLSGISALKDVKEVVLSADNRSLYAISGNSNIVALSLDSNGQVVRLSGSDESPVYTQVIASQNGNITGLAISSDGAQVYIATQWNGMVTFTRDATTGGLTLLQRVSDSGIERSGIVASSGNYVATIGMGAKHTLSIFQRGEDGTLTSVATLETVGKGYSAVDYQLAISKDQQFIYIADPGSGEISVYQLRDGTDGKTLVHTDTKTLAGVNAIYFNANGSQLYALSGEGELQIYSVDVSTGGLKESGQITNIGDTRGMVLSPDGQSLLIAGETIQRFSALRTYLYGSDLLFADHIALSDSNLDVLNGGAGNYNGAVVTIGREAPSADDRFGFSADNNLVLQDGKILQLGTEIGTFTQNQGVLSVTFTADVTKETANAVLKQITYRNVGSQSSAETVVLTVTASDGELNSTVTTVALLLTVNSAPTLVSQGGSNLTLDTRGTSVTLFKDTVVNTGEAGQALTKLSIGIDGLKNPYQEYLTVDGTVIDLSKDSAGTTVSGYQYTYTYNALSGESSLVLSRAQGISSMAMMKLVDGLSYSTSKESTSASGLRTITLTELQDNGGTANGGSDTATLTVSGSVNLALNDVPTIEVTYSPDATLFYNAGTLSGYNERVSAISVSQDGKTLLVTGSEGNNNGGKTYLRVYARDAETGELTLLQSFTQGEQDDPSTPAIEVNGLNTITTLVQSKDGSSVYVAGGSGSAYSLVQFSRDATTGQLSYVGIVATQGVNGVSGLDAAISEIVLSDDGTSLYAINGVTPVDGATTKNAVVFFSRDTTSGALTFVGSLVGSDTIPLKSPSGIVLSSDGKSAYISNLGNNSITVLSRDVETSSLSYVTTINKSTIAADANSAEIPQNDRYLDGLQDIVISPDNRFVYVSSNSQGTVSVFSRDTDSGELTYAGTLNLYSAGHIPANALALRELVISEDGSALYVAVFGSKLLLVLSRDSDSGALTYRNSVELSVNTVNHLAVSADGKNIYAGVSTFFAGLNVLTAAANAPYSQTADMPFATSVTLSDPELDAADDYKGATITVSRNGEASTNDHFAFQNGGDLTLSGSEIQYQRATIATFNVSEGAVTIVFTESVTKAVANQVLHQVTYRNGDDTVGSSIPLKVTFSDGAKDTSLLLTLVPAVPPTEPTVSAEIQQPIVDVALDGSPAAVRLFDDVYIALGKDGAALSELTLTVNRTGADQALVIDGSTIPLTATGAAGVTVHGHQYQVSIENNTTTITLVLHDGDNAPSAVAALIDDIQYQALEDAVAEGEVVVTLTRLVDANDNAAQLDISTAVVVLDSRLIVHLGAEAGSLDYAEIFEALDDDGNSRFTGIQGITVSGDNIYVVRTHTDSIYHDETETSEDVTYNTLSVLQRGEDGKLYLSDSVEITGLTDATQVRASSDGSSLYVIGVESIAIINASDLSVIGTFGRDIGMVRDVLINDDQVYITTGESLLVFTRDGNTLTLSKTFTDDDSSGLQLDAANALALSPDGKSLFVATSGSDTLVSRFSIGDDGTLTFRQAVSGASPSEDGFYASALSVSPDGKTLYVVDNHKSIHLLTVADDGALSATSSLSLPDGVNTVKQVLTSPDGKSVVITGDLGQSDNFATYGIILYARAADGSLTQLQAVDGFGDLANFNGTLLNEIRQVAFSADGKQLYITGTIDYGSPEGVIVLDLKPASITFTENSSPVALLPGGTLSAPVNDQGSYQGASIAIERVGGSEMGDQFGVSSDSGLSLKDNQVWQGDEAIADVTTASNGTLTITFLTGINQAEAQQTLRAITYHSTSNDPTKAGDKATFRITFNDGQSHTAEFTTAVALVDLNNAAVVSTESVNSTYASGSEPVNLFKNTSINTIESGQNIHRVELTFSPVSAGDVLHVDGGEIALDKTIDYQVFVGKDSMEYRVSVANGVATVTLYVARDGASAAQLIDTLTYSHKGNDGIGNRTVGMTVYEDVDWKHPEPQNVKAEFSEKAIITFQGSETPENSAPVYNDNAGLNLGQLQAGTAYRYTLPENLFTDADSDSLTWRVSGLPDGVEFDATTRTLSGTPTTSGEFTVVFTADDGKAEATHNVKVTVDQASDVEPENSAPVYNDNAGLNLGQLKAGTEYRYTLPENLFTDADSDSLTWRVSRLPDGLSFDAATRTLSGTPTTSGEFTVVFTADDGKAEATHTVKVTVDQALDVEPQPEIPDNTTTAAPVILVQQGVSLPVDSSERERDQPLGAIVADLSRPEAQPLPTNIVAEPVRQRDADTARQSDAPWVLDPVMSSLMPTLEQVNFSSRAEASTRDNAALRPADSNLFLSVRGQTTALESAFSSVQGALQPDASGALAFSLPQRMFSVREGNATLTLQLANGRPLPAWVQFDARNGVVRITDASAVQVNQIQLALKAQATDGSSRIVPITLQTGQGDGAEMATDRGAMQLPVHSDALPTENRDAERLAPAGKTAFTEQLRQYQPEQDALLAALSELSSLRT</sequence>
<name>A0AAW9HFF3_9GAMM</name>
<dbReference type="InterPro" id="IPR001680">
    <property type="entry name" value="WD40_rpt"/>
</dbReference>
<evidence type="ECO:0000259" key="3">
    <source>
        <dbReference type="PROSITE" id="PS50042"/>
    </source>
</evidence>
<dbReference type="InterPro" id="IPR015943">
    <property type="entry name" value="WD40/YVTN_repeat-like_dom_sf"/>
</dbReference>
<dbReference type="SMART" id="SM00736">
    <property type="entry name" value="CADG"/>
    <property type="match status" value="2"/>
</dbReference>
<accession>A0AAW9HFF3</accession>
<keyword evidence="2" id="KW-0313">Glucose metabolism</keyword>
<dbReference type="PROSITE" id="PS50042">
    <property type="entry name" value="CNMP_BINDING_3"/>
    <property type="match status" value="1"/>
</dbReference>
<dbReference type="SMART" id="SM00320">
    <property type="entry name" value="WD40"/>
    <property type="match status" value="5"/>
</dbReference>
<protein>
    <submittedName>
        <fullName evidence="4">Beta-propeller fold lactonase family protein</fullName>
    </submittedName>
</protein>
<dbReference type="SUPFAM" id="SSF50969">
    <property type="entry name" value="YVTN repeat-like/Quinoprotein amine dehydrogenase"/>
    <property type="match status" value="1"/>
</dbReference>
<proteinExistence type="inferred from homology"/>
<evidence type="ECO:0000313" key="4">
    <source>
        <dbReference type="EMBL" id="MDY4379189.1"/>
    </source>
</evidence>
<evidence type="ECO:0000256" key="1">
    <source>
        <dbReference type="ARBA" id="ARBA00005564"/>
    </source>
</evidence>
<dbReference type="SUPFAM" id="SSF82171">
    <property type="entry name" value="DPP6 N-terminal domain-like"/>
    <property type="match status" value="1"/>
</dbReference>
<keyword evidence="2" id="KW-0119">Carbohydrate metabolism</keyword>
<dbReference type="GO" id="GO:0016020">
    <property type="term" value="C:membrane"/>
    <property type="evidence" value="ECO:0007669"/>
    <property type="project" value="InterPro"/>
</dbReference>
<dbReference type="Proteomes" id="UP001269968">
    <property type="component" value="Unassembled WGS sequence"/>
</dbReference>
<dbReference type="GO" id="GO:0017057">
    <property type="term" value="F:6-phosphogluconolactonase activity"/>
    <property type="evidence" value="ECO:0007669"/>
    <property type="project" value="TreeGrafter"/>
</dbReference>
<evidence type="ECO:0000256" key="2">
    <source>
        <dbReference type="ARBA" id="ARBA00022526"/>
    </source>
</evidence>
<dbReference type="InterPro" id="IPR019405">
    <property type="entry name" value="Lactonase_7-beta_prop"/>
</dbReference>